<dbReference type="InterPro" id="IPR013249">
    <property type="entry name" value="RNA_pol_sigma70_r4_t2"/>
</dbReference>
<dbReference type="RefSeq" id="WP_107959337.1">
    <property type="nucleotide sequence ID" value="NZ_QAOG01000006.1"/>
</dbReference>
<dbReference type="GO" id="GO:0006352">
    <property type="term" value="P:DNA-templated transcription initiation"/>
    <property type="evidence" value="ECO:0007669"/>
    <property type="project" value="InterPro"/>
</dbReference>
<evidence type="ECO:0000256" key="1">
    <source>
        <dbReference type="ARBA" id="ARBA00010641"/>
    </source>
</evidence>
<evidence type="ECO:0000313" key="6">
    <source>
        <dbReference type="EMBL" id="PTQ59070.1"/>
    </source>
</evidence>
<dbReference type="NCBIfam" id="TIGR02937">
    <property type="entry name" value="sigma70-ECF"/>
    <property type="match status" value="1"/>
</dbReference>
<dbReference type="SUPFAM" id="SSF88659">
    <property type="entry name" value="Sigma3 and sigma4 domains of RNA polymerase sigma factors"/>
    <property type="match status" value="1"/>
</dbReference>
<dbReference type="InterPro" id="IPR013324">
    <property type="entry name" value="RNA_pol_sigma_r3/r4-like"/>
</dbReference>
<dbReference type="EMBL" id="QAOG01000006">
    <property type="protein sequence ID" value="PTQ59070.1"/>
    <property type="molecule type" value="Genomic_DNA"/>
</dbReference>
<keyword evidence="2" id="KW-0805">Transcription regulation</keyword>
<dbReference type="Pfam" id="PF08281">
    <property type="entry name" value="Sigma70_r4_2"/>
    <property type="match status" value="1"/>
</dbReference>
<evidence type="ECO:0000256" key="4">
    <source>
        <dbReference type="ARBA" id="ARBA00023163"/>
    </source>
</evidence>
<comment type="similarity">
    <text evidence="1">Belongs to the sigma-70 factor family. ECF subfamily.</text>
</comment>
<dbReference type="SUPFAM" id="SSF88946">
    <property type="entry name" value="Sigma2 domain of RNA polymerase sigma factors"/>
    <property type="match status" value="1"/>
</dbReference>
<keyword evidence="4" id="KW-0804">Transcription</keyword>
<evidence type="ECO:0000259" key="5">
    <source>
        <dbReference type="Pfam" id="PF08281"/>
    </source>
</evidence>
<protein>
    <submittedName>
        <fullName evidence="6">RNA polymerase sigma-70 factor (ECF subfamily)</fullName>
    </submittedName>
</protein>
<accession>A0A2T5GIB2</accession>
<dbReference type="Proteomes" id="UP000244189">
    <property type="component" value="Unassembled WGS sequence"/>
</dbReference>
<evidence type="ECO:0000256" key="2">
    <source>
        <dbReference type="ARBA" id="ARBA00023015"/>
    </source>
</evidence>
<dbReference type="InterPro" id="IPR036388">
    <property type="entry name" value="WH-like_DNA-bd_sf"/>
</dbReference>
<dbReference type="InterPro" id="IPR039425">
    <property type="entry name" value="RNA_pol_sigma-70-like"/>
</dbReference>
<dbReference type="InterPro" id="IPR014284">
    <property type="entry name" value="RNA_pol_sigma-70_dom"/>
</dbReference>
<dbReference type="PANTHER" id="PTHR43133">
    <property type="entry name" value="RNA POLYMERASE ECF-TYPE SIGMA FACTO"/>
    <property type="match status" value="1"/>
</dbReference>
<dbReference type="PANTHER" id="PTHR43133:SF63">
    <property type="entry name" value="RNA POLYMERASE SIGMA FACTOR FECI-RELATED"/>
    <property type="match status" value="1"/>
</dbReference>
<evidence type="ECO:0000313" key="7">
    <source>
        <dbReference type="Proteomes" id="UP000244189"/>
    </source>
</evidence>
<dbReference type="GO" id="GO:0016987">
    <property type="term" value="F:sigma factor activity"/>
    <property type="evidence" value="ECO:0007669"/>
    <property type="project" value="UniProtKB-KW"/>
</dbReference>
<dbReference type="InterPro" id="IPR013325">
    <property type="entry name" value="RNA_pol_sigma_r2"/>
</dbReference>
<sequence length="179" mass="19678">MPAVLHQIENRAGDAPAEDWRAIAATLRRYVRARTSRADVVEDVVQETLSRLVHQGRVQKLLSVYALGFRIAANLLIDHHRRDSRYVAESGEETASLAPSPHRVLAGRQAVAILKEALAAMPPLRRDVLVRRRLHGQSCAAIAKELGLSAKAVEKHITRGLADLHKAMPGDTAAREAVR</sequence>
<dbReference type="GO" id="GO:0003677">
    <property type="term" value="F:DNA binding"/>
    <property type="evidence" value="ECO:0007669"/>
    <property type="project" value="InterPro"/>
</dbReference>
<comment type="caution">
    <text evidence="6">The sequence shown here is derived from an EMBL/GenBank/DDBJ whole genome shotgun (WGS) entry which is preliminary data.</text>
</comment>
<organism evidence="6 7">
    <name type="scientific">Sphingomonas aurantiaca</name>
    <dbReference type="NCBI Taxonomy" id="185949"/>
    <lineage>
        <taxon>Bacteria</taxon>
        <taxon>Pseudomonadati</taxon>
        <taxon>Pseudomonadota</taxon>
        <taxon>Alphaproteobacteria</taxon>
        <taxon>Sphingomonadales</taxon>
        <taxon>Sphingomonadaceae</taxon>
        <taxon>Sphingomonas</taxon>
    </lineage>
</organism>
<name>A0A2T5GIB2_9SPHN</name>
<evidence type="ECO:0000256" key="3">
    <source>
        <dbReference type="ARBA" id="ARBA00023082"/>
    </source>
</evidence>
<keyword evidence="7" id="KW-1185">Reference proteome</keyword>
<keyword evidence="3" id="KW-0731">Sigma factor</keyword>
<dbReference type="Gene3D" id="1.10.1740.10">
    <property type="match status" value="1"/>
</dbReference>
<dbReference type="Gene3D" id="1.10.10.10">
    <property type="entry name" value="Winged helix-like DNA-binding domain superfamily/Winged helix DNA-binding domain"/>
    <property type="match status" value="1"/>
</dbReference>
<reference evidence="6 7" key="1">
    <citation type="submission" date="2018-04" db="EMBL/GenBank/DDBJ databases">
        <title>Genomic Encyclopedia of Type Strains, Phase III (KMG-III): the genomes of soil and plant-associated and newly described type strains.</title>
        <authorList>
            <person name="Whitman W."/>
        </authorList>
    </citation>
    <scope>NUCLEOTIDE SEQUENCE [LARGE SCALE GENOMIC DNA]</scope>
    <source>
        <strain evidence="6 7">MA101b</strain>
    </source>
</reference>
<feature type="domain" description="RNA polymerase sigma factor 70 region 4 type 2" evidence="5">
    <location>
        <begin position="114"/>
        <end position="164"/>
    </location>
</feature>
<proteinExistence type="inferred from homology"/>
<dbReference type="AlphaFoldDB" id="A0A2T5GIB2"/>
<gene>
    <name evidence="6" type="ORF">C8J26_3397</name>
</gene>